<feature type="domain" description="ATP-grasp" evidence="5">
    <location>
        <begin position="115"/>
        <end position="307"/>
    </location>
</feature>
<evidence type="ECO:0000313" key="7">
    <source>
        <dbReference type="Proteomes" id="UP000249341"/>
    </source>
</evidence>
<dbReference type="OrthoDB" id="24041at2"/>
<keyword evidence="3 4" id="KW-0067">ATP-binding</keyword>
<dbReference type="Pfam" id="PF13535">
    <property type="entry name" value="ATP-grasp_4"/>
    <property type="match status" value="1"/>
</dbReference>
<dbReference type="SUPFAM" id="SSF56059">
    <property type="entry name" value="Glutathione synthetase ATP-binding domain-like"/>
    <property type="match status" value="1"/>
</dbReference>
<organism evidence="6 7">
    <name type="scientific">Actinoplanes lutulentus</name>
    <dbReference type="NCBI Taxonomy" id="1287878"/>
    <lineage>
        <taxon>Bacteria</taxon>
        <taxon>Bacillati</taxon>
        <taxon>Actinomycetota</taxon>
        <taxon>Actinomycetes</taxon>
        <taxon>Micromonosporales</taxon>
        <taxon>Micromonosporaceae</taxon>
        <taxon>Actinoplanes</taxon>
    </lineage>
</organism>
<accession>A0A327ZLH4</accession>
<gene>
    <name evidence="6" type="ORF">B0I29_105215</name>
</gene>
<evidence type="ECO:0000256" key="4">
    <source>
        <dbReference type="PROSITE-ProRule" id="PRU00409"/>
    </source>
</evidence>
<dbReference type="AlphaFoldDB" id="A0A327ZLH4"/>
<dbReference type="Gene3D" id="3.30.470.20">
    <property type="entry name" value="ATP-grasp fold, B domain"/>
    <property type="match status" value="1"/>
</dbReference>
<keyword evidence="2 4" id="KW-0547">Nucleotide-binding</keyword>
<name>A0A327ZLH4_9ACTN</name>
<dbReference type="Pfam" id="PF18603">
    <property type="entry name" value="LAL_C2"/>
    <property type="match status" value="1"/>
</dbReference>
<dbReference type="InterPro" id="IPR011761">
    <property type="entry name" value="ATP-grasp"/>
</dbReference>
<evidence type="ECO:0000313" key="6">
    <source>
        <dbReference type="EMBL" id="RAK38267.1"/>
    </source>
</evidence>
<dbReference type="RefSeq" id="WP_111649369.1">
    <property type="nucleotide sequence ID" value="NZ_JACHWI010000002.1"/>
</dbReference>
<dbReference type="EMBL" id="QLMJ01000005">
    <property type="protein sequence ID" value="RAK38267.1"/>
    <property type="molecule type" value="Genomic_DNA"/>
</dbReference>
<dbReference type="Proteomes" id="UP000249341">
    <property type="component" value="Unassembled WGS sequence"/>
</dbReference>
<dbReference type="InterPro" id="IPR052032">
    <property type="entry name" value="ATP-dep_AA_Ligase"/>
</dbReference>
<dbReference type="PANTHER" id="PTHR43585">
    <property type="entry name" value="FUMIPYRROLE BIOSYNTHESIS PROTEIN C"/>
    <property type="match status" value="1"/>
</dbReference>
<evidence type="ECO:0000256" key="3">
    <source>
        <dbReference type="ARBA" id="ARBA00022840"/>
    </source>
</evidence>
<dbReference type="InterPro" id="IPR040570">
    <property type="entry name" value="LAL_C2"/>
</dbReference>
<dbReference type="GO" id="GO:0005524">
    <property type="term" value="F:ATP binding"/>
    <property type="evidence" value="ECO:0007669"/>
    <property type="project" value="UniProtKB-UniRule"/>
</dbReference>
<proteinExistence type="predicted"/>
<dbReference type="PROSITE" id="PS50975">
    <property type="entry name" value="ATP_GRASP"/>
    <property type="match status" value="1"/>
</dbReference>
<keyword evidence="1" id="KW-0436">Ligase</keyword>
<evidence type="ECO:0000256" key="1">
    <source>
        <dbReference type="ARBA" id="ARBA00022598"/>
    </source>
</evidence>
<comment type="caution">
    <text evidence="6">The sequence shown here is derived from an EMBL/GenBank/DDBJ whole genome shotgun (WGS) entry which is preliminary data.</text>
</comment>
<keyword evidence="7" id="KW-1185">Reference proteome</keyword>
<evidence type="ECO:0000256" key="2">
    <source>
        <dbReference type="ARBA" id="ARBA00022741"/>
    </source>
</evidence>
<protein>
    <submittedName>
        <fullName evidence="6">Biotin carboxylase</fullName>
    </submittedName>
</protein>
<reference evidence="6 7" key="1">
    <citation type="submission" date="2018-06" db="EMBL/GenBank/DDBJ databases">
        <title>Genomic Encyclopedia of Type Strains, Phase III (KMG-III): the genomes of soil and plant-associated and newly described type strains.</title>
        <authorList>
            <person name="Whitman W."/>
        </authorList>
    </citation>
    <scope>NUCLEOTIDE SEQUENCE [LARGE SCALE GENOMIC DNA]</scope>
    <source>
        <strain evidence="6 7">CGMCC 4.7090</strain>
    </source>
</reference>
<evidence type="ECO:0000259" key="5">
    <source>
        <dbReference type="PROSITE" id="PS50975"/>
    </source>
</evidence>
<dbReference type="GO" id="GO:0016874">
    <property type="term" value="F:ligase activity"/>
    <property type="evidence" value="ECO:0007669"/>
    <property type="project" value="UniProtKB-KW"/>
</dbReference>
<dbReference type="PANTHER" id="PTHR43585:SF2">
    <property type="entry name" value="ATP-GRASP ENZYME FSQD"/>
    <property type="match status" value="1"/>
</dbReference>
<dbReference type="GO" id="GO:0046872">
    <property type="term" value="F:metal ion binding"/>
    <property type="evidence" value="ECO:0007669"/>
    <property type="project" value="InterPro"/>
</dbReference>
<sequence>MSGASEPPVVLVDPAMTGRGFKDACRRRGLPTIALYTLDDSLLTTYDRDYGDGDRHVVRAADSAAARAQLPAVIRAVVPTSEPSIVVADELSEQLDLPGNPAATAPARRSKAAMRERALHHGVRVPAFAVTARPDVFAAARRIGFPAIAKPHTGAGSHGVVLIPDAAAQPELIGHDLFGHRAGEWLVERYVRGRELAVNTFSHRGRHRILDIWEYRQPTSADYDQPYWDVVQVRPEDPDWAVAAAFVERVLDVFGVDLGPGHTEIKIDEEGPCLIELASRLPGAHMVDHWQAHSSIRPYDDTLAAYLGEDPGLLDRDLAFDAVLGICCLRNDERPGVIEDLIGLDEARRTPGVDAVICDLAPGDHVPLTRDLGSLVGFVLVHGDDERAVAELLRTVRDKVRLELK</sequence>